<dbReference type="Proteomes" id="UP000799302">
    <property type="component" value="Unassembled WGS sequence"/>
</dbReference>
<feature type="transmembrane region" description="Helical" evidence="2">
    <location>
        <begin position="185"/>
        <end position="203"/>
    </location>
</feature>
<dbReference type="EMBL" id="MU004232">
    <property type="protein sequence ID" value="KAF2672327.1"/>
    <property type="molecule type" value="Genomic_DNA"/>
</dbReference>
<reference evidence="3" key="1">
    <citation type="journal article" date="2020" name="Stud. Mycol.">
        <title>101 Dothideomycetes genomes: a test case for predicting lifestyles and emergence of pathogens.</title>
        <authorList>
            <person name="Haridas S."/>
            <person name="Albert R."/>
            <person name="Binder M."/>
            <person name="Bloem J."/>
            <person name="Labutti K."/>
            <person name="Salamov A."/>
            <person name="Andreopoulos B."/>
            <person name="Baker S."/>
            <person name="Barry K."/>
            <person name="Bills G."/>
            <person name="Bluhm B."/>
            <person name="Cannon C."/>
            <person name="Castanera R."/>
            <person name="Culley D."/>
            <person name="Daum C."/>
            <person name="Ezra D."/>
            <person name="Gonzalez J."/>
            <person name="Henrissat B."/>
            <person name="Kuo A."/>
            <person name="Liang C."/>
            <person name="Lipzen A."/>
            <person name="Lutzoni F."/>
            <person name="Magnuson J."/>
            <person name="Mondo S."/>
            <person name="Nolan M."/>
            <person name="Ohm R."/>
            <person name="Pangilinan J."/>
            <person name="Park H.-J."/>
            <person name="Ramirez L."/>
            <person name="Alfaro M."/>
            <person name="Sun H."/>
            <person name="Tritt A."/>
            <person name="Yoshinaga Y."/>
            <person name="Zwiers L.-H."/>
            <person name="Turgeon B."/>
            <person name="Goodwin S."/>
            <person name="Spatafora J."/>
            <person name="Crous P."/>
            <person name="Grigoriev I."/>
        </authorList>
    </citation>
    <scope>NUCLEOTIDE SEQUENCE</scope>
    <source>
        <strain evidence="3">CBS 115976</strain>
    </source>
</reference>
<feature type="region of interest" description="Disordered" evidence="1">
    <location>
        <begin position="418"/>
        <end position="437"/>
    </location>
</feature>
<gene>
    <name evidence="3" type="ORF">BT63DRAFT_193638</name>
</gene>
<feature type="compositionally biased region" description="Polar residues" evidence="1">
    <location>
        <begin position="672"/>
        <end position="686"/>
    </location>
</feature>
<evidence type="ECO:0000256" key="2">
    <source>
        <dbReference type="SAM" id="Phobius"/>
    </source>
</evidence>
<keyword evidence="2" id="KW-1133">Transmembrane helix</keyword>
<evidence type="ECO:0000313" key="3">
    <source>
        <dbReference type="EMBL" id="KAF2672327.1"/>
    </source>
</evidence>
<sequence>MGEQPSKMPPPNFDPTNPQIPGVSSTYSALDLDDATVTEGLRSILKGSTLETVSEQRDVRIGIGAVSSMLAIYVIFRIWRDSWRASQLAPQQPKTGRFAYLWEIHPAETFPLILGFAILGSSLTMIIIEAGALSTIAVENCKDTGIIGVPIVLTFAFLHFVFGLETTIRYLRRNTPISQRYRFSIPVNLAAFGVLELITLIVAKEVGDDADKCFGNIVTRAASLDLNRGIIGVLGIVMISLLTMATIIALQLLRTIHLDPAERIAGSRMVYYLVATTVLEAFIIPFFVQDYLGTLDDDFTSATIAEYVLFSSGAVLTFLHLFLRANAAMTAIKARETTWHTPRRLRFWGPNDLEVMNISPPLNLVNPSFRPDEKIDELCHKTQRGSPPTPKTPLTNFSYPQKSLLSKSSSLKLRRIDTENDLPPLPPTPISQQSSPVAQMKSPVAQIRSPSSQINSNHARKKSYVLFPGEDDIKLPATVYSPPSLTSRTNPFRPVLKVQTGPQTQPIQGPFTAPSGILGGPLTAPSVTDIRQATLEANGGLQPPGAPWMLHRRGSSTDSTATVQIGIRLSNAGSGVFQRSQSFLPLPRMGEMPESRPGSRLRNPFDNDFSNGFQAQVRDATGRDLNSFQWIDTPSDESPPAVDNGLLLLQPTTYTPPLAAARRRPALVQGSIITSTSASFGNTAPETESRDRR</sequence>
<accession>A0A6A6ULJ8</accession>
<keyword evidence="2" id="KW-0812">Transmembrane</keyword>
<name>A0A6A6ULJ8_9PEZI</name>
<feature type="transmembrane region" description="Helical" evidence="2">
    <location>
        <begin position="144"/>
        <end position="164"/>
    </location>
</feature>
<proteinExistence type="predicted"/>
<keyword evidence="4" id="KW-1185">Reference proteome</keyword>
<feature type="transmembrane region" description="Helical" evidence="2">
    <location>
        <begin position="230"/>
        <end position="250"/>
    </location>
</feature>
<feature type="transmembrane region" description="Helical" evidence="2">
    <location>
        <begin position="304"/>
        <end position="323"/>
    </location>
</feature>
<evidence type="ECO:0000313" key="4">
    <source>
        <dbReference type="Proteomes" id="UP000799302"/>
    </source>
</evidence>
<feature type="transmembrane region" description="Helical" evidence="2">
    <location>
        <begin position="59"/>
        <end position="79"/>
    </location>
</feature>
<feature type="region of interest" description="Disordered" evidence="1">
    <location>
        <begin position="380"/>
        <end position="399"/>
    </location>
</feature>
<feature type="transmembrane region" description="Helical" evidence="2">
    <location>
        <begin position="112"/>
        <end position="138"/>
    </location>
</feature>
<protein>
    <submittedName>
        <fullName evidence="3">Uncharacterized protein</fullName>
    </submittedName>
</protein>
<feature type="region of interest" description="Disordered" evidence="1">
    <location>
        <begin position="586"/>
        <end position="609"/>
    </location>
</feature>
<feature type="transmembrane region" description="Helical" evidence="2">
    <location>
        <begin position="270"/>
        <end position="292"/>
    </location>
</feature>
<organism evidence="3 4">
    <name type="scientific">Microthyrium microscopicum</name>
    <dbReference type="NCBI Taxonomy" id="703497"/>
    <lineage>
        <taxon>Eukaryota</taxon>
        <taxon>Fungi</taxon>
        <taxon>Dikarya</taxon>
        <taxon>Ascomycota</taxon>
        <taxon>Pezizomycotina</taxon>
        <taxon>Dothideomycetes</taxon>
        <taxon>Dothideomycetes incertae sedis</taxon>
        <taxon>Microthyriales</taxon>
        <taxon>Microthyriaceae</taxon>
        <taxon>Microthyrium</taxon>
    </lineage>
</organism>
<evidence type="ECO:0000256" key="1">
    <source>
        <dbReference type="SAM" id="MobiDB-lite"/>
    </source>
</evidence>
<dbReference type="AlphaFoldDB" id="A0A6A6ULJ8"/>
<dbReference type="OrthoDB" id="5368516at2759"/>
<feature type="region of interest" description="Disordered" evidence="1">
    <location>
        <begin position="672"/>
        <end position="693"/>
    </location>
</feature>
<keyword evidence="2" id="KW-0472">Membrane</keyword>